<feature type="transmembrane region" description="Helical" evidence="1">
    <location>
        <begin position="37"/>
        <end position="56"/>
    </location>
</feature>
<keyword evidence="1" id="KW-1133">Transmembrane helix</keyword>
<evidence type="ECO:0008006" key="3">
    <source>
        <dbReference type="Google" id="ProtNLM"/>
    </source>
</evidence>
<keyword evidence="1" id="KW-0812">Transmembrane</keyword>
<evidence type="ECO:0000313" key="2">
    <source>
        <dbReference type="EMBL" id="ADE76319.1"/>
    </source>
</evidence>
<proteinExistence type="evidence at transcript level"/>
<accession>D5A9V0</accession>
<name>D5A9V0_PICSI</name>
<dbReference type="OMA" id="METQFHG"/>
<feature type="transmembrane region" description="Helical" evidence="1">
    <location>
        <begin position="76"/>
        <end position="93"/>
    </location>
</feature>
<dbReference type="EMBL" id="BT122973">
    <property type="protein sequence ID" value="ADE76319.1"/>
    <property type="molecule type" value="mRNA"/>
</dbReference>
<keyword evidence="1" id="KW-0472">Membrane</keyword>
<evidence type="ECO:0000256" key="1">
    <source>
        <dbReference type="SAM" id="Phobius"/>
    </source>
</evidence>
<protein>
    <recommendedName>
        <fullName evidence="3">VanZ-like domain-containing protein</fullName>
    </recommendedName>
</protein>
<dbReference type="PANTHER" id="PTHR35462">
    <property type="match status" value="1"/>
</dbReference>
<organism evidence="2">
    <name type="scientific">Picea sitchensis</name>
    <name type="common">Sitka spruce</name>
    <name type="synonym">Pinus sitchensis</name>
    <dbReference type="NCBI Taxonomy" id="3332"/>
    <lineage>
        <taxon>Eukaryota</taxon>
        <taxon>Viridiplantae</taxon>
        <taxon>Streptophyta</taxon>
        <taxon>Embryophyta</taxon>
        <taxon>Tracheophyta</taxon>
        <taxon>Spermatophyta</taxon>
        <taxon>Pinopsida</taxon>
        <taxon>Pinidae</taxon>
        <taxon>Conifers I</taxon>
        <taxon>Pinales</taxon>
        <taxon>Pinaceae</taxon>
        <taxon>Picea</taxon>
    </lineage>
</organism>
<feature type="transmembrane region" description="Helical" evidence="1">
    <location>
        <begin position="13"/>
        <end position="30"/>
    </location>
</feature>
<dbReference type="AlphaFoldDB" id="D5A9V0"/>
<sequence>MGDDWIAVDKFEHLAMCFFIVIMCVYTIRLSFTPSKLLYRCATPVGCILSLTIGAVKELGDQMGLWPSAGGSLKDGLADVGGVLLAATLLHFLKPRRPQPMHDEALELQGSMAV</sequence>
<dbReference type="PANTHER" id="PTHR35462:SF2">
    <property type="entry name" value="TRANSMEMBRANE PROTEIN"/>
    <property type="match status" value="1"/>
</dbReference>
<reference evidence="2" key="1">
    <citation type="submission" date="2010-04" db="EMBL/GenBank/DDBJ databases">
        <authorList>
            <person name="Reid K.E."/>
            <person name="Liao N."/>
            <person name="Chan S."/>
            <person name="Docking R."/>
            <person name="Taylor G."/>
            <person name="Moore R."/>
            <person name="Mayo M."/>
            <person name="Munro S."/>
            <person name="King J."/>
            <person name="Yanchuk A."/>
            <person name="Holt R."/>
            <person name="Jones S."/>
            <person name="Marra M."/>
            <person name="Ritland C.E."/>
            <person name="Ritland K."/>
            <person name="Bohlmann J."/>
        </authorList>
    </citation>
    <scope>NUCLEOTIDE SEQUENCE</scope>
    <source>
        <tissue evidence="2">Bud</tissue>
    </source>
</reference>